<accession>A0AAN7T3L9</accession>
<evidence type="ECO:0000313" key="1">
    <source>
        <dbReference type="EMBL" id="KAK5088419.1"/>
    </source>
</evidence>
<dbReference type="AlphaFoldDB" id="A0AAN7T3L9"/>
<comment type="caution">
    <text evidence="1">The sequence shown here is derived from an EMBL/GenBank/DDBJ whole genome shotgun (WGS) entry which is preliminary data.</text>
</comment>
<sequence length="370" mass="43984">MAFVELAPELVHQIYNTLYSINDVINLSLTCRHFNVLLKHSQKLPTLFAAAEREFGPLEDVAQLVTFNASQPAHLKRRPQQNYALLRQMIKIGGVAQKCADIFPERRWQDNYLERRTLSNDEVWRLRQAVYRYWLYCEAFQGRGNSRSMRMLPYMVEERAQLLRTWTTEELSEIEDVRLVLEDLVSLELCPTHGAAQREFNQHCDFAEVRQTHQNVYTHRSWNSWPPDSFTSQLLSTSIFHNYRDEQILSRHLDLPVPQRRKLEMMGWGDEISQYYVVQSMMKLNPAQIMYLYEHTTRKQDIERWLAEHIGEEWFWDNGQTWLDTWNLVLYKRGLDPEWLQLEIQEGRAGVTNKAGSSDQHIEQNRQCLY</sequence>
<protein>
    <recommendedName>
        <fullName evidence="3">F-box domain-containing protein</fullName>
    </recommendedName>
</protein>
<name>A0AAN7T3L9_9EURO</name>
<organism evidence="1 2">
    <name type="scientific">Lithohypha guttulata</name>
    <dbReference type="NCBI Taxonomy" id="1690604"/>
    <lineage>
        <taxon>Eukaryota</taxon>
        <taxon>Fungi</taxon>
        <taxon>Dikarya</taxon>
        <taxon>Ascomycota</taxon>
        <taxon>Pezizomycotina</taxon>
        <taxon>Eurotiomycetes</taxon>
        <taxon>Chaetothyriomycetidae</taxon>
        <taxon>Chaetothyriales</taxon>
        <taxon>Trichomeriaceae</taxon>
        <taxon>Lithohypha</taxon>
    </lineage>
</organism>
<gene>
    <name evidence="1" type="ORF">LTR05_002637</name>
</gene>
<dbReference type="EMBL" id="JAVRRJ010000002">
    <property type="protein sequence ID" value="KAK5088419.1"/>
    <property type="molecule type" value="Genomic_DNA"/>
</dbReference>
<proteinExistence type="predicted"/>
<evidence type="ECO:0000313" key="2">
    <source>
        <dbReference type="Proteomes" id="UP001309876"/>
    </source>
</evidence>
<evidence type="ECO:0008006" key="3">
    <source>
        <dbReference type="Google" id="ProtNLM"/>
    </source>
</evidence>
<dbReference type="Proteomes" id="UP001309876">
    <property type="component" value="Unassembled WGS sequence"/>
</dbReference>
<reference evidence="1 2" key="1">
    <citation type="submission" date="2023-08" db="EMBL/GenBank/DDBJ databases">
        <title>Black Yeasts Isolated from many extreme environments.</title>
        <authorList>
            <person name="Coleine C."/>
            <person name="Stajich J.E."/>
            <person name="Selbmann L."/>
        </authorList>
    </citation>
    <scope>NUCLEOTIDE SEQUENCE [LARGE SCALE GENOMIC DNA]</scope>
    <source>
        <strain evidence="1 2">CCFEE 5910</strain>
    </source>
</reference>
<keyword evidence="2" id="KW-1185">Reference proteome</keyword>